<sequence length="147" mass="16065">MLGLVAAAISGCDKSVDSPQGFSLPDGNVAKGKQVFLKYQCLSCHQLEGIKQPEVIEHSILSIPLGGESNKVKTYAALVTGIINPSHTFIDGYPKSAVQVDGVSKMVSFNSVMTVDELVNLVVFLQPYYTLAPYTRTQYSPYRYDKQ</sequence>
<dbReference type="GO" id="GO:0020037">
    <property type="term" value="F:heme binding"/>
    <property type="evidence" value="ECO:0007669"/>
    <property type="project" value="InterPro"/>
</dbReference>
<keyword evidence="7" id="KW-1185">Reference proteome</keyword>
<organism evidence="6 7">
    <name type="scientific">Shewanella halifaxensis (strain HAW-EB4)</name>
    <dbReference type="NCBI Taxonomy" id="458817"/>
    <lineage>
        <taxon>Bacteria</taxon>
        <taxon>Pseudomonadati</taxon>
        <taxon>Pseudomonadota</taxon>
        <taxon>Gammaproteobacteria</taxon>
        <taxon>Alteromonadales</taxon>
        <taxon>Shewanellaceae</taxon>
        <taxon>Shewanella</taxon>
    </lineage>
</organism>
<proteinExistence type="predicted"/>
<protein>
    <submittedName>
        <fullName evidence="6">Cytochrome c family protein</fullName>
    </submittedName>
</protein>
<dbReference type="Gene3D" id="1.10.760.10">
    <property type="entry name" value="Cytochrome c-like domain"/>
    <property type="match status" value="1"/>
</dbReference>
<dbReference type="InterPro" id="IPR009056">
    <property type="entry name" value="Cyt_c-like_dom"/>
</dbReference>
<evidence type="ECO:0000313" key="7">
    <source>
        <dbReference type="Proteomes" id="UP000001317"/>
    </source>
</evidence>
<keyword evidence="1 4" id="KW-0349">Heme</keyword>
<dbReference type="GO" id="GO:0046872">
    <property type="term" value="F:metal ion binding"/>
    <property type="evidence" value="ECO:0007669"/>
    <property type="project" value="UniProtKB-KW"/>
</dbReference>
<keyword evidence="3 4" id="KW-0408">Iron</keyword>
<accession>B0TRY0</accession>
<evidence type="ECO:0000313" key="6">
    <source>
        <dbReference type="EMBL" id="ABZ77892.1"/>
    </source>
</evidence>
<evidence type="ECO:0000256" key="4">
    <source>
        <dbReference type="PROSITE-ProRule" id="PRU00433"/>
    </source>
</evidence>
<dbReference type="InterPro" id="IPR036909">
    <property type="entry name" value="Cyt_c-like_dom_sf"/>
</dbReference>
<gene>
    <name evidence="6" type="ordered locus">Shal_3346</name>
</gene>
<dbReference type="SUPFAM" id="SSF46626">
    <property type="entry name" value="Cytochrome c"/>
    <property type="match status" value="1"/>
</dbReference>
<dbReference type="EMBL" id="CP000931">
    <property type="protein sequence ID" value="ABZ77892.1"/>
    <property type="molecule type" value="Genomic_DNA"/>
</dbReference>
<dbReference type="AlphaFoldDB" id="B0TRY0"/>
<dbReference type="STRING" id="458817.Shal_3346"/>
<dbReference type="eggNOG" id="COG2010">
    <property type="taxonomic scope" value="Bacteria"/>
</dbReference>
<evidence type="ECO:0000256" key="2">
    <source>
        <dbReference type="ARBA" id="ARBA00022723"/>
    </source>
</evidence>
<dbReference type="Proteomes" id="UP000001317">
    <property type="component" value="Chromosome"/>
</dbReference>
<keyword evidence="2 4" id="KW-0479">Metal-binding</keyword>
<dbReference type="GO" id="GO:0009055">
    <property type="term" value="F:electron transfer activity"/>
    <property type="evidence" value="ECO:0007669"/>
    <property type="project" value="InterPro"/>
</dbReference>
<evidence type="ECO:0000256" key="3">
    <source>
        <dbReference type="ARBA" id="ARBA00023004"/>
    </source>
</evidence>
<evidence type="ECO:0000256" key="1">
    <source>
        <dbReference type="ARBA" id="ARBA00022617"/>
    </source>
</evidence>
<evidence type="ECO:0000259" key="5">
    <source>
        <dbReference type="PROSITE" id="PS51007"/>
    </source>
</evidence>
<reference evidence="6" key="1">
    <citation type="submission" date="2008-01" db="EMBL/GenBank/DDBJ databases">
        <title>Complete sequence of Shewanella halifaxensis HAW-EB4.</title>
        <authorList>
            <consortium name="US DOE Joint Genome Institute"/>
            <person name="Copeland A."/>
            <person name="Lucas S."/>
            <person name="Lapidus A."/>
            <person name="Glavina del Rio T."/>
            <person name="Dalin E."/>
            <person name="Tice H."/>
            <person name="Bruce D."/>
            <person name="Goodwin L."/>
            <person name="Pitluck S."/>
            <person name="Sims D."/>
            <person name="Brettin T."/>
            <person name="Detter J.C."/>
            <person name="Han C."/>
            <person name="Kuske C.R."/>
            <person name="Schmutz J."/>
            <person name="Larimer F."/>
            <person name="Land M."/>
            <person name="Hauser L."/>
            <person name="Kyrpides N."/>
            <person name="Kim E."/>
            <person name="Zhao J.-S."/>
            <person name="Richardson P."/>
        </authorList>
    </citation>
    <scope>NUCLEOTIDE SEQUENCE [LARGE SCALE GENOMIC DNA]</scope>
    <source>
        <strain evidence="6">HAW-EB4</strain>
    </source>
</reference>
<feature type="domain" description="Cytochrome c" evidence="5">
    <location>
        <begin position="27"/>
        <end position="129"/>
    </location>
</feature>
<dbReference type="Pfam" id="PF00034">
    <property type="entry name" value="Cytochrom_C"/>
    <property type="match status" value="1"/>
</dbReference>
<name>B0TRY0_SHEHH</name>
<dbReference type="HOGENOM" id="CLU_1674257_0_0_6"/>
<dbReference type="KEGG" id="shl:Shal_3346"/>
<dbReference type="PROSITE" id="PS51007">
    <property type="entry name" value="CYTC"/>
    <property type="match status" value="1"/>
</dbReference>